<sequence length="71" mass="8091">MQATARAAVRIDQNCNGKKRKEERRGLMEKENRRKDEKPVILCAVPSAPSCRPCPHTHVNGTTLYIKMKTK</sequence>
<dbReference type="PaxDb" id="5691-EAN76631"/>
<organism evidence="2 3">
    <name type="scientific">Trypanosoma brucei brucei (strain 927/4 GUTat10.1)</name>
    <dbReference type="NCBI Taxonomy" id="185431"/>
    <lineage>
        <taxon>Eukaryota</taxon>
        <taxon>Discoba</taxon>
        <taxon>Euglenozoa</taxon>
        <taxon>Kinetoplastea</taxon>
        <taxon>Metakinetoplastina</taxon>
        <taxon>Trypanosomatida</taxon>
        <taxon>Trypanosomatidae</taxon>
        <taxon>Trypanosoma</taxon>
    </lineage>
</organism>
<dbReference type="KEGG" id="tbr:Tb09.160.4160"/>
<protein>
    <submittedName>
        <fullName evidence="2">Uncharacterized protein</fullName>
    </submittedName>
</protein>
<gene>
    <name evidence="2" type="ORF">Tb09.160.4160</name>
</gene>
<dbReference type="InParanoid" id="Q38EY9"/>
<feature type="region of interest" description="Disordered" evidence="1">
    <location>
        <begin position="14"/>
        <end position="36"/>
    </location>
</feature>
<reference evidence="2 3" key="2">
    <citation type="journal article" date="2005" name="Science">
        <title>The genome of the African trypanosome Trypanosoma brucei.</title>
        <authorList>
            <person name="Berriman M."/>
            <person name="Ghedin E."/>
            <person name="Hertz-Fowler C."/>
            <person name="Blandin G."/>
            <person name="Renauld H."/>
            <person name="Bartholomeu D.C."/>
            <person name="Lennard N.J."/>
            <person name="Caler E."/>
            <person name="Hamlin N.E."/>
            <person name="Haas B."/>
            <person name="Bohme U."/>
            <person name="Hannick L."/>
            <person name="Aslett M.A."/>
            <person name="Shallom J."/>
            <person name="Marcello L."/>
            <person name="Hou L."/>
            <person name="Wickstead B."/>
            <person name="Alsmark U.C."/>
            <person name="Arrowsmith C."/>
            <person name="Atkin R.J."/>
            <person name="Barron A.J."/>
            <person name="Bringaud F."/>
            <person name="Brooks K."/>
            <person name="Carrington M."/>
            <person name="Cherevach I."/>
            <person name="Chillingworth T.J."/>
            <person name="Churcher C."/>
            <person name="Clark L.N."/>
            <person name="Corton C.H."/>
            <person name="Cronin A."/>
            <person name="Davies R.M."/>
            <person name="Doggett J."/>
            <person name="Djikeng A."/>
            <person name="Feldblyum T."/>
            <person name="Field M.C."/>
            <person name="Fraser A."/>
            <person name="Goodhead I."/>
            <person name="Hance Z."/>
            <person name="Harper D."/>
            <person name="Harris B.R."/>
            <person name="Hauser H."/>
            <person name="Hostetler J."/>
            <person name="Ivens A."/>
            <person name="Jagels K."/>
            <person name="Johnson D."/>
            <person name="Johnson J."/>
            <person name="Jones K."/>
            <person name="Kerhornou A.X."/>
            <person name="Koo H."/>
            <person name="Larke N."/>
            <person name="Landfear S."/>
            <person name="Larkin C."/>
            <person name="Leech V."/>
            <person name="Line A."/>
            <person name="Lord A."/>
            <person name="Macleod A."/>
            <person name="Mooney P.J."/>
            <person name="Moule S."/>
            <person name="Martin D.M."/>
            <person name="Morgan G.W."/>
            <person name="Mungall K."/>
            <person name="Norbertczak H."/>
            <person name="Ormond D."/>
            <person name="Pai G."/>
            <person name="Peacock C.S."/>
            <person name="Peterson J."/>
            <person name="Quail M.A."/>
            <person name="Rabbinowitsch E."/>
            <person name="Rajandream M.A."/>
            <person name="Reitter C."/>
            <person name="Salzberg S.L."/>
            <person name="Sanders M."/>
            <person name="Schobel S."/>
            <person name="Sharp S."/>
            <person name="Simmonds M."/>
            <person name="Simpson A.J."/>
            <person name="Tallon L."/>
            <person name="Turner C.M."/>
            <person name="Tait A."/>
            <person name="Tivey A.R."/>
            <person name="Van Aken S."/>
            <person name="Walker D."/>
            <person name="Wanless D."/>
            <person name="Wang S."/>
            <person name="White B."/>
            <person name="White O."/>
            <person name="Whitehead S."/>
            <person name="Woodward J."/>
            <person name="Wortman J."/>
            <person name="Adams M.D."/>
            <person name="Embley T.M."/>
            <person name="Gull K."/>
            <person name="Ullu E."/>
            <person name="Barry J.D."/>
            <person name="Fairlamb A.H."/>
            <person name="Opperdoes F."/>
            <person name="Barrell B.G."/>
            <person name="Donelson J.E."/>
            <person name="Hall N."/>
            <person name="Fraser C.M."/>
            <person name="Melville S.E."/>
            <person name="El-Sayed N.M."/>
        </authorList>
    </citation>
    <scope>NUCLEOTIDE SEQUENCE [LARGE SCALE GENOMIC DNA]</scope>
    <source>
        <strain evidence="2 3">927/4 GUTat10.1</strain>
    </source>
</reference>
<reference evidence="2 3" key="1">
    <citation type="journal article" date="2005" name="Science">
        <title>Comparative genomics of trypanosomatid parasitic protozoa.</title>
        <authorList>
            <person name="El-Sayed N.M."/>
            <person name="Myler P.J."/>
            <person name="Blandin G."/>
            <person name="Berriman M."/>
            <person name="Crabtree J."/>
            <person name="Aggarwal G."/>
            <person name="Caler E."/>
            <person name="Renauld H."/>
            <person name="Worthey E.A."/>
            <person name="Hertz-Fowler C."/>
            <person name="Ghedin E."/>
            <person name="Peacock C."/>
            <person name="Bartholomeu D.C."/>
            <person name="Haas B.J."/>
            <person name="Tran A.N."/>
            <person name="Wortman J.R."/>
            <person name="Alsmark U.C."/>
            <person name="Angiuoli S."/>
            <person name="Anupama A."/>
            <person name="Badger J."/>
            <person name="Bringaud F."/>
            <person name="Cadag E."/>
            <person name="Carlton J.M."/>
            <person name="Cerqueira G.C."/>
            <person name="Creasy T."/>
            <person name="Delcher A.L."/>
            <person name="Djikeng A."/>
            <person name="Embley T.M."/>
            <person name="Hauser C."/>
            <person name="Ivens A.C."/>
            <person name="Kummerfeld S.K."/>
            <person name="Pereira-Leal J.B."/>
            <person name="Nilsson D."/>
            <person name="Peterson J."/>
            <person name="Salzberg S.L."/>
            <person name="Shallom J."/>
            <person name="Silva J.C."/>
            <person name="Sundaram J."/>
            <person name="Westenberger S."/>
            <person name="White O."/>
            <person name="Melville S.E."/>
            <person name="Donelson J.E."/>
            <person name="Andersson B."/>
            <person name="Stuart K.D."/>
            <person name="Hall N."/>
        </authorList>
    </citation>
    <scope>NUCLEOTIDE SEQUENCE [LARGE SCALE GENOMIC DNA]</scope>
    <source>
        <strain evidence="2 3">927/4 GUTat10.1</strain>
    </source>
</reference>
<proteinExistence type="predicted"/>
<dbReference type="Proteomes" id="UP000008524">
    <property type="component" value="Chromosome 9"/>
</dbReference>
<dbReference type="GeneID" id="3660547"/>
<dbReference type="EMBL" id="CM000207">
    <property type="protein sequence ID" value="EAN76631.1"/>
    <property type="molecule type" value="Genomic_DNA"/>
</dbReference>
<evidence type="ECO:0000256" key="1">
    <source>
        <dbReference type="SAM" id="MobiDB-lite"/>
    </source>
</evidence>
<name>Q38EY9_TRYB2</name>
<evidence type="ECO:0000313" key="3">
    <source>
        <dbReference type="Proteomes" id="UP000008524"/>
    </source>
</evidence>
<dbReference type="RefSeq" id="XP_826961.1">
    <property type="nucleotide sequence ID" value="XM_821868.1"/>
</dbReference>
<evidence type="ECO:0000313" key="2">
    <source>
        <dbReference type="EMBL" id="EAN76631.1"/>
    </source>
</evidence>
<keyword evidence="3" id="KW-1185">Reference proteome</keyword>
<accession>Q38EY9</accession>
<feature type="compositionally biased region" description="Basic and acidic residues" evidence="1">
    <location>
        <begin position="23"/>
        <end position="36"/>
    </location>
</feature>
<dbReference type="AlphaFoldDB" id="Q38EY9"/>